<comment type="caution">
    <text evidence="4">The sequence shown here is derived from an EMBL/GenBank/DDBJ whole genome shotgun (WGS) entry which is preliminary data.</text>
</comment>
<dbReference type="InterPro" id="IPR023213">
    <property type="entry name" value="CAT-like_dom_sf"/>
</dbReference>
<evidence type="ECO:0000256" key="1">
    <source>
        <dbReference type="ARBA" id="ARBA00022679"/>
    </source>
</evidence>
<evidence type="ECO:0000313" key="4">
    <source>
        <dbReference type="EMBL" id="KAL0256777.1"/>
    </source>
</evidence>
<evidence type="ECO:0000313" key="5">
    <source>
        <dbReference type="Proteomes" id="UP001430584"/>
    </source>
</evidence>
<name>A0ABR3C7Z8_9PEZI</name>
<dbReference type="PANTHER" id="PTHR31642:SF310">
    <property type="entry name" value="FATTY ALCOHOL:CAFFEOYL-COA ACYLTRANSFERASE"/>
    <property type="match status" value="1"/>
</dbReference>
<keyword evidence="5" id="KW-1185">Reference proteome</keyword>
<dbReference type="EMBL" id="JAJVCZ030000009">
    <property type="protein sequence ID" value="KAL0256777.1"/>
    <property type="molecule type" value="Genomic_DNA"/>
</dbReference>
<evidence type="ECO:0000259" key="3">
    <source>
        <dbReference type="Pfam" id="PF22664"/>
    </source>
</evidence>
<protein>
    <recommendedName>
        <fullName evidence="3">Trichothecene 3-O-acetyltransferase-like N-terminal domain-containing protein</fullName>
    </recommendedName>
</protein>
<dbReference type="InterPro" id="IPR050317">
    <property type="entry name" value="Plant_Fungal_Acyltransferase"/>
</dbReference>
<feature type="region of interest" description="Disordered" evidence="2">
    <location>
        <begin position="273"/>
        <end position="316"/>
    </location>
</feature>
<keyword evidence="1" id="KW-0808">Transferase</keyword>
<accession>A0ABR3C7Z8</accession>
<dbReference type="Gene3D" id="3.30.559.10">
    <property type="entry name" value="Chloramphenicol acetyltransferase-like domain"/>
    <property type="match status" value="2"/>
</dbReference>
<proteinExistence type="predicted"/>
<dbReference type="RefSeq" id="XP_066629806.1">
    <property type="nucleotide sequence ID" value="XM_066780577.1"/>
</dbReference>
<feature type="compositionally biased region" description="Low complexity" evidence="2">
    <location>
        <begin position="32"/>
        <end position="48"/>
    </location>
</feature>
<feature type="region of interest" description="Disordered" evidence="2">
    <location>
        <begin position="18"/>
        <end position="48"/>
    </location>
</feature>
<feature type="domain" description="Trichothecene 3-O-acetyltransferase-like N-terminal" evidence="3">
    <location>
        <begin position="94"/>
        <end position="252"/>
    </location>
</feature>
<dbReference type="Pfam" id="PF22664">
    <property type="entry name" value="TRI-like_N"/>
    <property type="match status" value="1"/>
</dbReference>
<reference evidence="4 5" key="1">
    <citation type="submission" date="2024-02" db="EMBL/GenBank/DDBJ databases">
        <title>De novo assembly and annotation of 12 fungi associated with fruit tree decline syndrome in Ontario, Canada.</title>
        <authorList>
            <person name="Sulman M."/>
            <person name="Ellouze W."/>
            <person name="Ilyukhin E."/>
        </authorList>
    </citation>
    <scope>NUCLEOTIDE SEQUENCE [LARGE SCALE GENOMIC DNA]</scope>
    <source>
        <strain evidence="4 5">FDS-637</strain>
    </source>
</reference>
<dbReference type="Proteomes" id="UP001430584">
    <property type="component" value="Unassembled WGS sequence"/>
</dbReference>
<dbReference type="GeneID" id="92013259"/>
<dbReference type="InterPro" id="IPR054710">
    <property type="entry name" value="Tri101-like_N"/>
</dbReference>
<gene>
    <name evidence="4" type="ORF">SLS55_009174</name>
</gene>
<organism evidence="4 5">
    <name type="scientific">Diplodia seriata</name>
    <dbReference type="NCBI Taxonomy" id="420778"/>
    <lineage>
        <taxon>Eukaryota</taxon>
        <taxon>Fungi</taxon>
        <taxon>Dikarya</taxon>
        <taxon>Ascomycota</taxon>
        <taxon>Pezizomycotina</taxon>
        <taxon>Dothideomycetes</taxon>
        <taxon>Dothideomycetes incertae sedis</taxon>
        <taxon>Botryosphaeriales</taxon>
        <taxon>Botryosphaeriaceae</taxon>
        <taxon>Diplodia</taxon>
    </lineage>
</organism>
<dbReference type="PANTHER" id="PTHR31642">
    <property type="entry name" value="TRICHOTHECENE 3-O-ACETYLTRANSFERASE"/>
    <property type="match status" value="1"/>
</dbReference>
<sequence length="604" mass="63592">MPTILSTLESMRQNMAMAAAAAAHPDNPPHHPAQQQHNHTQSTTTTGLQASTTLDLTATATALSPLPLDDADSPNPEHLVLALGPLDQVQVRKYTPRIFCFPMADQQPPTVRFATASLRLAVQKVLCRWPFLAGRLRYVDGNKENNVVEVRYVYPPPDAVQARVFHAQILPDFEMEYGELSAAGMPPSMLDCVALCGREEDGLGLDDDEDDDWFPVWRVQANFVPGGLLLAVADAHPVVDGVAAGLVVEELARCLRVGEVAAECEVGERVGAATVDGQRNGGDDDDDHQQQRETTSSIPEFELPDPQLPTATAGAGGKPTARILTIRASTLASLKTAVMAEVRRTPQPPAAFVSTQDVLSALLWTAIIRARAPRLLPTDDQQPTPTTHFCTAVDARNKSAHPPIPPTYLSNAVMYAIAAEPISTTTTSTTTASTIATTHLATAALAIRASIAAVAVPPFITRRIAAWSPPALPDPTHLLAVLGSKLDLSHSGVFVTSWVGFGGDVGWCVPGVGGNGVSSGNGGGVGVGGVGGGDGGGDGVKAQWIRKPWGVGEGTAVVLPRRGGTSGAKGADWEVLVRLGEGDMEKFLEVVGERGMGLVERVVE</sequence>
<evidence type="ECO:0000256" key="2">
    <source>
        <dbReference type="SAM" id="MobiDB-lite"/>
    </source>
</evidence>